<keyword evidence="4" id="KW-1185">Reference proteome</keyword>
<feature type="compositionally biased region" description="Acidic residues" evidence="1">
    <location>
        <begin position="136"/>
        <end position="149"/>
    </location>
</feature>
<evidence type="ECO:0008006" key="5">
    <source>
        <dbReference type="Google" id="ProtNLM"/>
    </source>
</evidence>
<evidence type="ECO:0000313" key="3">
    <source>
        <dbReference type="EMBL" id="WRQ86600.1"/>
    </source>
</evidence>
<reference evidence="3 4" key="2">
    <citation type="submission" date="2023-12" db="EMBL/GenBank/DDBJ databases">
        <title>Description of an unclassified Opitutus bacterium of Verrucomicrobiota.</title>
        <authorList>
            <person name="Zhang D.-F."/>
        </authorList>
    </citation>
    <scope>NUCLEOTIDE SEQUENCE [LARGE SCALE GENOMIC DNA]</scope>
    <source>
        <strain evidence="3 4">WL0086</strain>
    </source>
</reference>
<evidence type="ECO:0000256" key="2">
    <source>
        <dbReference type="SAM" id="Phobius"/>
    </source>
</evidence>
<sequence>MKSRFTWVALLGLIVLLGAVIVQTYHRRIARDLYPLYSSLRADRLGLRVLHDTINELPGHQATRWKRDLADLRDTPDRVVLLAGLVPAEGEWLGMGNDARQALQRAAYAGNRVVLAFRPLRDVANLFGENQGIGDPNEDEDNDAEEEADPLPNDTAESTEGTFVSLGFALRRRYVHDDRGLATATDAARQRGLPSALRWRSDAALERMDDVEGSWQVLYTYGGRPVVMERALGRGSLVVMLETYPLSNEALHVAPEPSLVRWLLDGSRQVEFVEAHLGVREDPGLAALARRYGLSGALIVIALWALLLVWRRTVLFLPEPPEPATLDLTYEPTAGLEALLRRSVPPGKVMDTCVTEWKHTAPPREHERLQRQPGLSPVDEYNQISRELRPR</sequence>
<dbReference type="EMBL" id="CP139781">
    <property type="protein sequence ID" value="WRQ86600.1"/>
    <property type="molecule type" value="Genomic_DNA"/>
</dbReference>
<dbReference type="RefSeq" id="WP_221033061.1">
    <property type="nucleotide sequence ID" value="NZ_CP139781.1"/>
</dbReference>
<keyword evidence="2" id="KW-1133">Transmembrane helix</keyword>
<dbReference type="Proteomes" id="UP000738431">
    <property type="component" value="Chromosome"/>
</dbReference>
<feature type="region of interest" description="Disordered" evidence="1">
    <location>
        <begin position="128"/>
        <end position="158"/>
    </location>
</feature>
<name>A0ABZ1C5G4_9BACT</name>
<keyword evidence="2" id="KW-0472">Membrane</keyword>
<feature type="region of interest" description="Disordered" evidence="1">
    <location>
        <begin position="361"/>
        <end position="391"/>
    </location>
</feature>
<feature type="transmembrane region" description="Helical" evidence="2">
    <location>
        <begin position="292"/>
        <end position="310"/>
    </location>
</feature>
<keyword evidence="2" id="KW-0812">Transmembrane</keyword>
<gene>
    <name evidence="3" type="ORF">K1X11_017450</name>
</gene>
<evidence type="ECO:0000256" key="1">
    <source>
        <dbReference type="SAM" id="MobiDB-lite"/>
    </source>
</evidence>
<protein>
    <recommendedName>
        <fullName evidence="5">DUF4350 domain-containing protein</fullName>
    </recommendedName>
</protein>
<evidence type="ECO:0000313" key="4">
    <source>
        <dbReference type="Proteomes" id="UP000738431"/>
    </source>
</evidence>
<accession>A0ABZ1C5G4</accession>
<organism evidence="3 4">
    <name type="scientific">Actomonas aquatica</name>
    <dbReference type="NCBI Taxonomy" id="2866162"/>
    <lineage>
        <taxon>Bacteria</taxon>
        <taxon>Pseudomonadati</taxon>
        <taxon>Verrucomicrobiota</taxon>
        <taxon>Opitutia</taxon>
        <taxon>Opitutales</taxon>
        <taxon>Opitutaceae</taxon>
        <taxon>Actomonas</taxon>
    </lineage>
</organism>
<proteinExistence type="predicted"/>
<reference evidence="3 4" key="1">
    <citation type="submission" date="2021-08" db="EMBL/GenBank/DDBJ databases">
        <authorList>
            <person name="Zhang D."/>
            <person name="Zhang A."/>
            <person name="Wang L."/>
        </authorList>
    </citation>
    <scope>NUCLEOTIDE SEQUENCE [LARGE SCALE GENOMIC DNA]</scope>
    <source>
        <strain evidence="3 4">WL0086</strain>
    </source>
</reference>
<feature type="compositionally biased region" description="Basic and acidic residues" evidence="1">
    <location>
        <begin position="361"/>
        <end position="370"/>
    </location>
</feature>